<name>A0A8J6P2V4_9BACT</name>
<accession>A0A8J6P2V4</accession>
<proteinExistence type="predicted"/>
<comment type="caution">
    <text evidence="2">The sequence shown here is derived from an EMBL/GenBank/DDBJ whole genome shotgun (WGS) entry which is preliminary data.</text>
</comment>
<feature type="region of interest" description="Disordered" evidence="1">
    <location>
        <begin position="80"/>
        <end position="102"/>
    </location>
</feature>
<dbReference type="EMBL" id="JACNIG010000363">
    <property type="protein sequence ID" value="MBC8433975.1"/>
    <property type="molecule type" value="Genomic_DNA"/>
</dbReference>
<dbReference type="Proteomes" id="UP000605201">
    <property type="component" value="Unassembled WGS sequence"/>
</dbReference>
<evidence type="ECO:0000313" key="3">
    <source>
        <dbReference type="Proteomes" id="UP000605201"/>
    </source>
</evidence>
<dbReference type="AlphaFoldDB" id="A0A8J6P2V4"/>
<protein>
    <submittedName>
        <fullName evidence="2">Uncharacterized protein</fullName>
    </submittedName>
</protein>
<organism evidence="2 3">
    <name type="scientific">Candidatus Desulfatibia vada</name>
    <dbReference type="NCBI Taxonomy" id="2841696"/>
    <lineage>
        <taxon>Bacteria</taxon>
        <taxon>Pseudomonadati</taxon>
        <taxon>Thermodesulfobacteriota</taxon>
        <taxon>Desulfobacteria</taxon>
        <taxon>Desulfobacterales</taxon>
        <taxon>Desulfobacterales incertae sedis</taxon>
        <taxon>Candidatus Desulfatibia</taxon>
    </lineage>
</organism>
<gene>
    <name evidence="2" type="ORF">H8D96_18850</name>
</gene>
<evidence type="ECO:0000313" key="2">
    <source>
        <dbReference type="EMBL" id="MBC8433975.1"/>
    </source>
</evidence>
<evidence type="ECO:0000256" key="1">
    <source>
        <dbReference type="SAM" id="MobiDB-lite"/>
    </source>
</evidence>
<sequence>MLPKSNMSALWAGSLTAETAIYIQDRAKLKITESTLSLTQNKKQLLKIHKVFVKVYFELHSECIPRSQLVGAQRKSRLSGAAGLASESKNRQTGLLPESPSLGRFRGAIKCLKALPGGPALKAGSLNSLQSREALPHSRTFPAS</sequence>
<reference evidence="2 3" key="1">
    <citation type="submission" date="2020-08" db="EMBL/GenBank/DDBJ databases">
        <title>Bridging the membrane lipid divide: bacteria of the FCB group superphylum have the potential to synthesize archaeal ether lipids.</title>
        <authorList>
            <person name="Villanueva L."/>
            <person name="Von Meijenfeldt F.A.B."/>
            <person name="Westbye A.B."/>
            <person name="Yadav S."/>
            <person name="Hopmans E.C."/>
            <person name="Dutilh B.E."/>
            <person name="Sinninghe Damste J.S."/>
        </authorList>
    </citation>
    <scope>NUCLEOTIDE SEQUENCE [LARGE SCALE GENOMIC DNA]</scope>
    <source>
        <strain evidence="2">NIOZ-UU17</strain>
    </source>
</reference>